<dbReference type="eggNOG" id="ENOG502R786">
    <property type="taxonomic scope" value="Eukaryota"/>
</dbReference>
<dbReference type="VEuPathDB" id="AmoebaDB:KM1_302210"/>
<accession>A0A175JIQ1</accession>
<evidence type="ECO:0000313" key="3">
    <source>
        <dbReference type="Proteomes" id="UP000078387"/>
    </source>
</evidence>
<sequence length="492" mass="55552">MSFFVFFTLICIVLSLEQSSCIDGALIGNMNNIGKQGDLTMSYSITFNCFNSMKKPAEYSIAASINSLCYIHEKMQWSHKGKHNISKCGACMTLIGPSNTPFQCTVAGFFSMTSEIVDDDIFENVILLDENFYFKIGNRFNSSADLFVQVTAYSGDCNYHQFASLYLLPSKEETTKFMVLNSNRVIEKVIVGSHDYYQQDDHTFEVPYISVGESISLVALSGELINAVRHETTSPVIQAETKFSSRIYSGCNYSPNRQVFLNGTIQGRNPYIAWDFFQLNSDLSVVVINATADGVIFNATHERTTIVLHYPTSIQMNQHFSEIYLTLEYKGIQNFLMTNIALNNRRDTLKHQDSTYIEENVTTIIYKENDHTLRLRCLFNRSIKTYANIISFSFITDIGTQFILKNATLKHRIDFIQPSCNFSSTDCSFTECTTNNSSLFEEGCVPECGSCRSGYKCSSVGKCELEQNQNTRNCSFLARVVLLCLVIVTIIV</sequence>
<feature type="chain" id="PRO_5012610655" evidence="1">
    <location>
        <begin position="16"/>
        <end position="492"/>
    </location>
</feature>
<evidence type="ECO:0000256" key="1">
    <source>
        <dbReference type="SAM" id="SignalP"/>
    </source>
</evidence>
<gene>
    <name evidence="2" type="ORF">CL6EHI_013110</name>
</gene>
<keyword evidence="1" id="KW-0732">Signal</keyword>
<dbReference type="Proteomes" id="UP000078387">
    <property type="component" value="Unassembled WGS sequence"/>
</dbReference>
<reference evidence="2 3" key="1">
    <citation type="submission" date="2016-05" db="EMBL/GenBank/DDBJ databases">
        <title>First whole genome sequencing of Entamoeba histolytica HM1:IMSS-clone-6.</title>
        <authorList>
            <person name="Mukherjee Avik.K."/>
            <person name="Izumyama S."/>
            <person name="Nakada-Tsukui K."/>
            <person name="Nozaki T."/>
        </authorList>
    </citation>
    <scope>NUCLEOTIDE SEQUENCE [LARGE SCALE GENOMIC DNA]</scope>
    <source>
        <strain evidence="2 3">HM1:IMSS clone 6</strain>
    </source>
</reference>
<feature type="signal peptide" evidence="1">
    <location>
        <begin position="1"/>
        <end position="15"/>
    </location>
</feature>
<evidence type="ECO:0000313" key="2">
    <source>
        <dbReference type="EMBL" id="GAT93348.1"/>
    </source>
</evidence>
<dbReference type="VEuPathDB" id="AmoebaDB:EHI8A_232020"/>
<dbReference type="VEuPathDB" id="AmoebaDB:EHI_013110"/>
<dbReference type="VEuPathDB" id="AmoebaDB:EHI7A_196290"/>
<name>A0A175JIQ1_ENTHI</name>
<dbReference type="AlphaFoldDB" id="A0A175JIQ1"/>
<organism evidence="2 3">
    <name type="scientific">Entamoeba histolytica</name>
    <dbReference type="NCBI Taxonomy" id="5759"/>
    <lineage>
        <taxon>Eukaryota</taxon>
        <taxon>Amoebozoa</taxon>
        <taxon>Evosea</taxon>
        <taxon>Archamoebae</taxon>
        <taxon>Mastigamoebida</taxon>
        <taxon>Entamoebidae</taxon>
        <taxon>Entamoeba</taxon>
    </lineage>
</organism>
<proteinExistence type="predicted"/>
<comment type="caution">
    <text evidence="2">The sequence shown here is derived from an EMBL/GenBank/DDBJ whole genome shotgun (WGS) entry which is preliminary data.</text>
</comment>
<protein>
    <submittedName>
        <fullName evidence="2">Uncharacterized protein</fullName>
    </submittedName>
</protein>
<dbReference type="EMBL" id="BDEQ01000001">
    <property type="protein sequence ID" value="GAT93348.1"/>
    <property type="molecule type" value="Genomic_DNA"/>
</dbReference>
<dbReference type="VEuPathDB" id="AmoebaDB:EHI5A_258520"/>